<dbReference type="GO" id="GO:0005615">
    <property type="term" value="C:extracellular space"/>
    <property type="evidence" value="ECO:0007669"/>
    <property type="project" value="TreeGrafter"/>
</dbReference>
<sequence>MLFEINTNSTSDINTTDVTSTAELLGKYITKGGKEYIEFEKIELQSVFTKAKVYFTNLINGNEALSETLNAAVNENIDVIFEELSPIIGQTLGGIARQYFNRFFKLFSVDELFPRD</sequence>
<dbReference type="AlphaFoldDB" id="A0A8K0G5C8"/>
<evidence type="ECO:0000313" key="1">
    <source>
        <dbReference type="EMBL" id="KAF2889077.1"/>
    </source>
</evidence>
<dbReference type="PANTHER" id="PTHR11008">
    <property type="entry name" value="PROTEIN TAKEOUT-LIKE PROTEIN"/>
    <property type="match status" value="1"/>
</dbReference>
<dbReference type="Proteomes" id="UP000801492">
    <property type="component" value="Unassembled WGS sequence"/>
</dbReference>
<dbReference type="InterPro" id="IPR038606">
    <property type="entry name" value="To_sf"/>
</dbReference>
<proteinExistence type="predicted"/>
<keyword evidence="2" id="KW-1185">Reference proteome</keyword>
<organism evidence="1 2">
    <name type="scientific">Ignelater luminosus</name>
    <name type="common">Cucubano</name>
    <name type="synonym">Pyrophorus luminosus</name>
    <dbReference type="NCBI Taxonomy" id="2038154"/>
    <lineage>
        <taxon>Eukaryota</taxon>
        <taxon>Metazoa</taxon>
        <taxon>Ecdysozoa</taxon>
        <taxon>Arthropoda</taxon>
        <taxon>Hexapoda</taxon>
        <taxon>Insecta</taxon>
        <taxon>Pterygota</taxon>
        <taxon>Neoptera</taxon>
        <taxon>Endopterygota</taxon>
        <taxon>Coleoptera</taxon>
        <taxon>Polyphaga</taxon>
        <taxon>Elateriformia</taxon>
        <taxon>Elateroidea</taxon>
        <taxon>Elateridae</taxon>
        <taxon>Agrypninae</taxon>
        <taxon>Pyrophorini</taxon>
        <taxon>Ignelater</taxon>
    </lineage>
</organism>
<gene>
    <name evidence="1" type="ORF">ILUMI_17096</name>
</gene>
<evidence type="ECO:0000313" key="2">
    <source>
        <dbReference type="Proteomes" id="UP000801492"/>
    </source>
</evidence>
<reference evidence="1" key="1">
    <citation type="submission" date="2019-08" db="EMBL/GenBank/DDBJ databases">
        <title>The genome of the North American firefly Photinus pyralis.</title>
        <authorList>
            <consortium name="Photinus pyralis genome working group"/>
            <person name="Fallon T.R."/>
            <person name="Sander Lower S.E."/>
            <person name="Weng J.-K."/>
        </authorList>
    </citation>
    <scope>NUCLEOTIDE SEQUENCE</scope>
    <source>
        <strain evidence="1">TRF0915ILg1</strain>
        <tissue evidence="1">Whole body</tissue>
    </source>
</reference>
<dbReference type="Pfam" id="PF06585">
    <property type="entry name" value="JHBP"/>
    <property type="match status" value="1"/>
</dbReference>
<name>A0A8K0G5C8_IGNLU</name>
<dbReference type="OrthoDB" id="7419171at2759"/>
<dbReference type="Gene3D" id="3.15.10.30">
    <property type="entry name" value="Haemolymph juvenile hormone binding protein"/>
    <property type="match status" value="1"/>
</dbReference>
<protein>
    <submittedName>
        <fullName evidence="1">Uncharacterized protein</fullName>
    </submittedName>
</protein>
<accession>A0A8K0G5C8</accession>
<dbReference type="InterPro" id="IPR010562">
    <property type="entry name" value="Haemolymph_juvenile_hormone-bd"/>
</dbReference>
<dbReference type="PANTHER" id="PTHR11008:SF14">
    <property type="entry name" value="CIRCADIAN CLOCK-CONTROLLED PROTEIN-LIKE PROTEIN"/>
    <property type="match status" value="1"/>
</dbReference>
<comment type="caution">
    <text evidence="1">The sequence shown here is derived from an EMBL/GenBank/DDBJ whole genome shotgun (WGS) entry which is preliminary data.</text>
</comment>
<dbReference type="EMBL" id="VTPC01071056">
    <property type="protein sequence ID" value="KAF2889077.1"/>
    <property type="molecule type" value="Genomic_DNA"/>
</dbReference>